<dbReference type="Proteomes" id="UP000291838">
    <property type="component" value="Unassembled WGS sequence"/>
</dbReference>
<dbReference type="Pfam" id="PF01935">
    <property type="entry name" value="DUF87"/>
    <property type="match status" value="1"/>
</dbReference>
<proteinExistence type="predicted"/>
<evidence type="ECO:0000313" key="2">
    <source>
        <dbReference type="EMBL" id="RYB88267.1"/>
    </source>
</evidence>
<organism evidence="2 3">
    <name type="scientific">Nocardioides glacieisoli</name>
    <dbReference type="NCBI Taxonomy" id="1168730"/>
    <lineage>
        <taxon>Bacteria</taxon>
        <taxon>Bacillati</taxon>
        <taxon>Actinomycetota</taxon>
        <taxon>Actinomycetes</taxon>
        <taxon>Propionibacteriales</taxon>
        <taxon>Nocardioidaceae</taxon>
        <taxon>Nocardioides</taxon>
    </lineage>
</organism>
<dbReference type="InterPro" id="IPR051162">
    <property type="entry name" value="T4SS_component"/>
</dbReference>
<dbReference type="InterPro" id="IPR002789">
    <property type="entry name" value="HerA_central"/>
</dbReference>
<name>A0A4Q2RIC0_9ACTN</name>
<dbReference type="Gene3D" id="3.40.50.300">
    <property type="entry name" value="P-loop containing nucleotide triphosphate hydrolases"/>
    <property type="match status" value="2"/>
</dbReference>
<feature type="domain" description="Helicase HerA central" evidence="1">
    <location>
        <begin position="296"/>
        <end position="357"/>
    </location>
</feature>
<reference evidence="2 3" key="1">
    <citation type="submission" date="2019-01" db="EMBL/GenBank/DDBJ databases">
        <title>Novel species of Nocardioides.</title>
        <authorList>
            <person name="Liu Q."/>
            <person name="Xin Y.-H."/>
        </authorList>
    </citation>
    <scope>NUCLEOTIDE SEQUENCE [LARGE SCALE GENOMIC DNA]</scope>
    <source>
        <strain evidence="2 3">HLT3-15</strain>
    </source>
</reference>
<accession>A0A4Q2RIC0</accession>
<dbReference type="AlphaFoldDB" id="A0A4Q2RIC0"/>
<dbReference type="InterPro" id="IPR027417">
    <property type="entry name" value="P-loop_NTPase"/>
</dbReference>
<evidence type="ECO:0000259" key="1">
    <source>
        <dbReference type="Pfam" id="PF01935"/>
    </source>
</evidence>
<keyword evidence="3" id="KW-1185">Reference proteome</keyword>
<dbReference type="OrthoDB" id="3258326at2"/>
<sequence>MPSASPSRSRPMSANRRWLRLDLPEPLTSEQVHAALTGLCSLSGSPQLVLEARGGAHTVRWRIGSHRRDTARVRDVLKAHLPRLHPSYLDHPITGNPVDAAVNLRYAGSRLNPLQANAEVAARGLLAALARAGKHETVTLQIILGPRWRPSREPDEPIPGRRQIRQKWSEPRYSCHLRIGAEAPDPARTRSLINSVASSARALQSPGVQLRVTRTSADGFAHASPPWWWRSELTPTDLIALAAWPIGAPPLPGVPASHPRRLYPNQVLPRSGRVLGFGLSDDQPRRVAMKTGDNLRHLHVLGPTGVGKSTLLAHLARQDIEAGLGVAVIDPKGDLTSDLLARIPEARRDDVVVLDPADDAPVGLASLSGDPDRAADSILHVFHSLYADNWGPRTHDILHASLLTLARRGDASLPMIPTLLTHSGFRRSVTGAQVQLDPMGLGSFWSWYESISEAERHAAIAPVMNKLRPILLRPGMRHVLGQRAPRFELSDVFTKRQILLINLGKGRLGPEAAQLLGSIVVSLLWTAAQSRTAVAADKRRPVHLYIDEVQDYLRLPGDLGDALAQARGLGVGFTLAHQHLGQLSPAIRDAVMANARSRIMFQLSARDARDLARTSRDQVEPIDLESLPAFHAYASLLVDGTPAPWVSLRTTALGPASADIAALRARSSRNYGVPATETDAILRGLIEQPPVGQERIGRTARRSDGGAS</sequence>
<dbReference type="EMBL" id="SDWS01000020">
    <property type="protein sequence ID" value="RYB88267.1"/>
    <property type="molecule type" value="Genomic_DNA"/>
</dbReference>
<dbReference type="CDD" id="cd01127">
    <property type="entry name" value="TrwB_TraG_TraD_VirD4"/>
    <property type="match status" value="1"/>
</dbReference>
<dbReference type="SUPFAM" id="SSF52540">
    <property type="entry name" value="P-loop containing nucleoside triphosphate hydrolases"/>
    <property type="match status" value="1"/>
</dbReference>
<gene>
    <name evidence="2" type="ORF">EUA06_22010</name>
</gene>
<dbReference type="PANTHER" id="PTHR30121:SF11">
    <property type="entry name" value="AAA+ ATPASE DOMAIN-CONTAINING PROTEIN"/>
    <property type="match status" value="1"/>
</dbReference>
<protein>
    <submittedName>
        <fullName evidence="2">DUF87 domain-containing protein</fullName>
    </submittedName>
</protein>
<comment type="caution">
    <text evidence="2">The sequence shown here is derived from an EMBL/GenBank/DDBJ whole genome shotgun (WGS) entry which is preliminary data.</text>
</comment>
<evidence type="ECO:0000313" key="3">
    <source>
        <dbReference type="Proteomes" id="UP000291838"/>
    </source>
</evidence>
<dbReference type="PANTHER" id="PTHR30121">
    <property type="entry name" value="UNCHARACTERIZED PROTEIN YJGR-RELATED"/>
    <property type="match status" value="1"/>
</dbReference>